<feature type="region of interest" description="Disordered" evidence="3">
    <location>
        <begin position="510"/>
        <end position="595"/>
    </location>
</feature>
<keyword evidence="4" id="KW-0812">Transmembrane</keyword>
<dbReference type="PANTHER" id="PTHR23003">
    <property type="entry name" value="RNA RECOGNITION MOTIF RRM DOMAIN CONTAINING PROTEIN"/>
    <property type="match status" value="1"/>
</dbReference>
<feature type="domain" description="RRM" evidence="5">
    <location>
        <begin position="57"/>
        <end position="127"/>
    </location>
</feature>
<dbReference type="STRING" id="471704.A0A195DCP7"/>
<evidence type="ECO:0000313" key="7">
    <source>
        <dbReference type="Proteomes" id="UP000078492"/>
    </source>
</evidence>
<name>A0A195DCP7_9HYME</name>
<proteinExistence type="predicted"/>
<feature type="domain" description="RRM" evidence="5">
    <location>
        <begin position="423"/>
        <end position="494"/>
    </location>
</feature>
<dbReference type="SUPFAM" id="SSF54928">
    <property type="entry name" value="RNA-binding domain, RBD"/>
    <property type="match status" value="3"/>
</dbReference>
<accession>A0A195DCP7</accession>
<dbReference type="InterPro" id="IPR035979">
    <property type="entry name" value="RBD_domain_sf"/>
</dbReference>
<keyword evidence="7" id="KW-1185">Reference proteome</keyword>
<organism evidence="6 7">
    <name type="scientific">Trachymyrmex cornetzi</name>
    <dbReference type="NCBI Taxonomy" id="471704"/>
    <lineage>
        <taxon>Eukaryota</taxon>
        <taxon>Metazoa</taxon>
        <taxon>Ecdysozoa</taxon>
        <taxon>Arthropoda</taxon>
        <taxon>Hexapoda</taxon>
        <taxon>Insecta</taxon>
        <taxon>Pterygota</taxon>
        <taxon>Neoptera</taxon>
        <taxon>Endopterygota</taxon>
        <taxon>Hymenoptera</taxon>
        <taxon>Apocrita</taxon>
        <taxon>Aculeata</taxon>
        <taxon>Formicoidea</taxon>
        <taxon>Formicidae</taxon>
        <taxon>Myrmicinae</taxon>
        <taxon>Trachymyrmex</taxon>
    </lineage>
</organism>
<feature type="transmembrane region" description="Helical" evidence="4">
    <location>
        <begin position="37"/>
        <end position="55"/>
    </location>
</feature>
<feature type="compositionally biased region" description="Polar residues" evidence="3">
    <location>
        <begin position="190"/>
        <end position="201"/>
    </location>
</feature>
<feature type="region of interest" description="Disordered" evidence="3">
    <location>
        <begin position="148"/>
        <end position="210"/>
    </location>
</feature>
<feature type="domain" description="RRM" evidence="5">
    <location>
        <begin position="3"/>
        <end position="41"/>
    </location>
</feature>
<dbReference type="GO" id="GO:0005634">
    <property type="term" value="C:nucleus"/>
    <property type="evidence" value="ECO:0007669"/>
    <property type="project" value="TreeGrafter"/>
</dbReference>
<dbReference type="GO" id="GO:0005737">
    <property type="term" value="C:cytoplasm"/>
    <property type="evidence" value="ECO:0007669"/>
    <property type="project" value="TreeGrafter"/>
</dbReference>
<dbReference type="CDD" id="cd12337">
    <property type="entry name" value="RRM1_SRSF4_like"/>
    <property type="match status" value="1"/>
</dbReference>
<dbReference type="FunFam" id="3.30.70.330:FF:000420">
    <property type="entry name" value="serine-arginine protein 55 isoform X1"/>
    <property type="match status" value="1"/>
</dbReference>
<evidence type="ECO:0000256" key="2">
    <source>
        <dbReference type="PROSITE-ProRule" id="PRU00176"/>
    </source>
</evidence>
<evidence type="ECO:0000256" key="4">
    <source>
        <dbReference type="SAM" id="Phobius"/>
    </source>
</evidence>
<gene>
    <name evidence="6" type="ORF">ALC57_17217</name>
</gene>
<evidence type="ECO:0000256" key="1">
    <source>
        <dbReference type="ARBA" id="ARBA00022884"/>
    </source>
</evidence>
<keyword evidence="4" id="KW-1133">Transmembrane helix</keyword>
<keyword evidence="1 2" id="KW-0694">RNA-binding</keyword>
<evidence type="ECO:0000313" key="6">
    <source>
        <dbReference type="EMBL" id="KYN10612.1"/>
    </source>
</evidence>
<feature type="compositionally biased region" description="Polar residues" evidence="3">
    <location>
        <begin position="534"/>
        <end position="551"/>
    </location>
</feature>
<dbReference type="Gene3D" id="3.30.70.330">
    <property type="match status" value="3"/>
</dbReference>
<dbReference type="PANTHER" id="PTHR23003:SF51">
    <property type="entry name" value="SERINE-ARGININE PROTEIN 55"/>
    <property type="match status" value="1"/>
</dbReference>
<feature type="compositionally biased region" description="Basic and acidic residues" evidence="3">
    <location>
        <begin position="173"/>
        <end position="189"/>
    </location>
</feature>
<dbReference type="InterPro" id="IPR000504">
    <property type="entry name" value="RRM_dom"/>
</dbReference>
<evidence type="ECO:0000256" key="3">
    <source>
        <dbReference type="SAM" id="MobiDB-lite"/>
    </source>
</evidence>
<dbReference type="Proteomes" id="UP000078492">
    <property type="component" value="Unassembled WGS sequence"/>
</dbReference>
<dbReference type="PROSITE" id="PS50102">
    <property type="entry name" value="RRM"/>
    <property type="match status" value="3"/>
</dbReference>
<evidence type="ECO:0000259" key="5">
    <source>
        <dbReference type="PROSITE" id="PS50102"/>
    </source>
</evidence>
<dbReference type="EMBL" id="KQ980989">
    <property type="protein sequence ID" value="KYN10612.1"/>
    <property type="molecule type" value="Genomic_DNA"/>
</dbReference>
<dbReference type="AlphaFoldDB" id="A0A195DCP7"/>
<dbReference type="SMART" id="SM00360">
    <property type="entry name" value="RRM"/>
    <property type="match status" value="3"/>
</dbReference>
<keyword evidence="4" id="KW-0472">Membrane</keyword>
<dbReference type="GO" id="GO:0003729">
    <property type="term" value="F:mRNA binding"/>
    <property type="evidence" value="ECO:0007669"/>
    <property type="project" value="TreeGrafter"/>
</dbReference>
<sequence>MSTRVFVGGLTYRVRERDLEKFFRKYGRIKEVAMKNGFAFVVSLMWFNCFFYSMVGTRVYVGGLPYGTRERDLERFFRGYGRFRDVLIKNGYGFVEFDDYRDADDAVYELNGKELLGERVAGEIARGVSGRRGDRGYGRSRSWRDKITVERARGTPRGSDQWRYGDSRGGYGDSRRSARDDMRHDRDSVNRNTRTASSYKQSLPRYGPPTRTEYRLTVENLSSRVSWQGIGLHEELGVTTWPVMKQPDTIGQRYSADTVDAKSSKAEETKQRMETIDRAIQINANDMWEYQDAKPYPLRRGGATDRANRLMCDDRDDDARDGPALRSSGTRLVSEVSRVTERAAWHWDVHLPPPIYHHTTTRAHTFTIDHHYNHHHIYHFTVTVIATGNGHTHEGIHGPKPEPSATTPYRSVRPDRAPCVWPFSLSVSKVVPGPKDLKDYMRQAGEVTYADAHKQRRNEGVVEFATYSDLKNAIDKLDDTELNGRRIRLIEDKRQAVAVLVATAVVAPVPSQEHTRSPSPSLNPNPPSVVVHAQNPNQETAQSRNLSQSPNPDLVLGPRLRGQSPGRSPNPKPSLPQRIGRAASVPEVTDPAPDQEANIARAVVALVRL</sequence>
<dbReference type="Pfam" id="PF00076">
    <property type="entry name" value="RRM_1"/>
    <property type="match status" value="3"/>
</dbReference>
<reference evidence="6 7" key="1">
    <citation type="submission" date="2015-09" db="EMBL/GenBank/DDBJ databases">
        <title>Trachymyrmex cornetzi WGS genome.</title>
        <authorList>
            <person name="Nygaard S."/>
            <person name="Hu H."/>
            <person name="Boomsma J."/>
            <person name="Zhang G."/>
        </authorList>
    </citation>
    <scope>NUCLEOTIDE SEQUENCE [LARGE SCALE GENOMIC DNA]</scope>
    <source>
        <strain evidence="6">Tcor2-1</strain>
        <tissue evidence="6">Whole body</tissue>
    </source>
</reference>
<dbReference type="InterPro" id="IPR012677">
    <property type="entry name" value="Nucleotide-bd_a/b_plait_sf"/>
</dbReference>
<protein>
    <submittedName>
        <fullName evidence="6">Serine-arginine protein 55</fullName>
    </submittedName>
</protein>
<dbReference type="InterPro" id="IPR050374">
    <property type="entry name" value="RRT5_SRSF_SR"/>
</dbReference>